<dbReference type="AlphaFoldDB" id="A0AA86PJC0"/>
<dbReference type="EMBL" id="CAXDID020000098">
    <property type="protein sequence ID" value="CAL6025373.1"/>
    <property type="molecule type" value="Genomic_DNA"/>
</dbReference>
<reference evidence="2" key="1">
    <citation type="submission" date="2023-06" db="EMBL/GenBank/DDBJ databases">
        <authorList>
            <person name="Kurt Z."/>
        </authorList>
    </citation>
    <scope>NUCLEOTIDE SEQUENCE</scope>
</reference>
<dbReference type="SMART" id="SM00717">
    <property type="entry name" value="SANT"/>
    <property type="match status" value="1"/>
</dbReference>
<dbReference type="Proteomes" id="UP001642409">
    <property type="component" value="Unassembled WGS sequence"/>
</dbReference>
<dbReference type="PROSITE" id="PS51294">
    <property type="entry name" value="HTH_MYB"/>
    <property type="match status" value="1"/>
</dbReference>
<protein>
    <submittedName>
        <fullName evidence="2">Chromatin complexes subunit BAP18-like isoform X2</fullName>
    </submittedName>
    <submittedName>
        <fullName evidence="3">Chromatin_complexes subunit BAP18-like isoform X2</fullName>
    </submittedName>
</protein>
<proteinExistence type="predicted"/>
<dbReference type="InterPro" id="IPR017930">
    <property type="entry name" value="Myb_dom"/>
</dbReference>
<feature type="domain" description="HTH myb-type" evidence="1">
    <location>
        <begin position="1"/>
        <end position="57"/>
    </location>
</feature>
<evidence type="ECO:0000313" key="4">
    <source>
        <dbReference type="Proteomes" id="UP001642409"/>
    </source>
</evidence>
<dbReference type="EMBL" id="CATOUU010000642">
    <property type="protein sequence ID" value="CAI9936890.1"/>
    <property type="molecule type" value="Genomic_DNA"/>
</dbReference>
<keyword evidence="4" id="KW-1185">Reference proteome</keyword>
<dbReference type="InterPro" id="IPR001005">
    <property type="entry name" value="SANT/Myb"/>
</dbReference>
<dbReference type="SUPFAM" id="SSF46689">
    <property type="entry name" value="Homeodomain-like"/>
    <property type="match status" value="1"/>
</dbReference>
<evidence type="ECO:0000313" key="2">
    <source>
        <dbReference type="EMBL" id="CAI9936890.1"/>
    </source>
</evidence>
<dbReference type="Pfam" id="PF00249">
    <property type="entry name" value="Myb_DNA-binding"/>
    <property type="match status" value="1"/>
</dbReference>
<reference evidence="3 4" key="2">
    <citation type="submission" date="2024-07" db="EMBL/GenBank/DDBJ databases">
        <authorList>
            <person name="Akdeniz Z."/>
        </authorList>
    </citation>
    <scope>NUCLEOTIDE SEQUENCE [LARGE SCALE GENOMIC DNA]</scope>
</reference>
<comment type="caution">
    <text evidence="2">The sequence shown here is derived from an EMBL/GenBank/DDBJ whole genome shotgun (WGS) entry which is preliminary data.</text>
</comment>
<name>A0AA86PJC0_9EUKA</name>
<organism evidence="2">
    <name type="scientific">Hexamita inflata</name>
    <dbReference type="NCBI Taxonomy" id="28002"/>
    <lineage>
        <taxon>Eukaryota</taxon>
        <taxon>Metamonada</taxon>
        <taxon>Diplomonadida</taxon>
        <taxon>Hexamitidae</taxon>
        <taxon>Hexamitinae</taxon>
        <taxon>Hexamita</taxon>
    </lineage>
</organism>
<gene>
    <name evidence="2" type="ORF">HINF_LOCUS24535</name>
    <name evidence="3" type="ORF">HINF_LOCUS30211</name>
</gene>
<accession>A0AA86PJC0</accession>
<dbReference type="InterPro" id="IPR009057">
    <property type="entry name" value="Homeodomain-like_sf"/>
</dbReference>
<sequence>MQNIQLKTGKWTEHEQQFFKNYFKQFGNDFKQFEELLKTRTLNQIKSYYHNVQNRNKQIRKEREERDRFNIFE</sequence>
<dbReference type="CDD" id="cd00167">
    <property type="entry name" value="SANT"/>
    <property type="match status" value="1"/>
</dbReference>
<dbReference type="Gene3D" id="1.10.10.60">
    <property type="entry name" value="Homeodomain-like"/>
    <property type="match status" value="1"/>
</dbReference>
<evidence type="ECO:0000313" key="3">
    <source>
        <dbReference type="EMBL" id="CAL6025373.1"/>
    </source>
</evidence>
<evidence type="ECO:0000259" key="1">
    <source>
        <dbReference type="PROSITE" id="PS51294"/>
    </source>
</evidence>